<feature type="compositionally biased region" description="Polar residues" evidence="1">
    <location>
        <begin position="192"/>
        <end position="206"/>
    </location>
</feature>
<gene>
    <name evidence="2" type="ORF">JKIAZH3_G1636</name>
</gene>
<dbReference type="EMBL" id="CAJHJG010006942">
    <property type="protein sequence ID" value="CAD6961117.1"/>
    <property type="molecule type" value="Genomic_DNA"/>
</dbReference>
<feature type="region of interest" description="Disordered" evidence="1">
    <location>
        <begin position="434"/>
        <end position="501"/>
    </location>
</feature>
<reference evidence="2" key="1">
    <citation type="submission" date="2020-10" db="EMBL/GenBank/DDBJ databases">
        <authorList>
            <person name="Sedaghatjoo S."/>
        </authorList>
    </citation>
    <scope>NUCLEOTIDE SEQUENCE</scope>
    <source>
        <strain evidence="2">AZH3</strain>
    </source>
</reference>
<name>A0ABN7JB03_9BASI</name>
<evidence type="ECO:0000313" key="3">
    <source>
        <dbReference type="Proteomes" id="UP000836402"/>
    </source>
</evidence>
<feature type="region of interest" description="Disordered" evidence="1">
    <location>
        <begin position="171"/>
        <end position="209"/>
    </location>
</feature>
<organism evidence="2 3">
    <name type="scientific">Tilletia caries</name>
    <name type="common">wheat bunt fungus</name>
    <dbReference type="NCBI Taxonomy" id="13290"/>
    <lineage>
        <taxon>Eukaryota</taxon>
        <taxon>Fungi</taxon>
        <taxon>Dikarya</taxon>
        <taxon>Basidiomycota</taxon>
        <taxon>Ustilaginomycotina</taxon>
        <taxon>Exobasidiomycetes</taxon>
        <taxon>Tilletiales</taxon>
        <taxon>Tilletiaceae</taxon>
        <taxon>Tilletia</taxon>
    </lineage>
</organism>
<dbReference type="Proteomes" id="UP000836402">
    <property type="component" value="Unassembled WGS sequence"/>
</dbReference>
<evidence type="ECO:0000256" key="1">
    <source>
        <dbReference type="SAM" id="MobiDB-lite"/>
    </source>
</evidence>
<proteinExistence type="predicted"/>
<protein>
    <submittedName>
        <fullName evidence="2">Uncharacterized protein</fullName>
    </submittedName>
</protein>
<feature type="compositionally biased region" description="Basic and acidic residues" evidence="1">
    <location>
        <begin position="491"/>
        <end position="501"/>
    </location>
</feature>
<sequence>MSSLPLPTTLPVDSDVYRLAMFTLAQLANKQKAIDAALAHSAVLLAALESPFEDLLPAVTDRGLSSKLKQLSRSADKANLALSRMVRAAEEGSHQLNRFRVDYTYAVNAVNDHGYGKSAIELYPGLQVFPTEIKTLLPFNPREVKRREACLPLRFYGEDLSFQKALHTGRALHEDPSAKPIPSEENKHKVPTKTTNVQRSQDQQPRPTAPLPVVVRKTKSATKTAVITVEEPPQHKTTPSSNPFSIEQLQADFRQIGCPTPTAHVKEAGPRIGSAPSSTFTIEDLRVNAQEVRSFAPKAAPTTAPTAAPIAAPISTPIANVKQAVARIELACSMPFTIEEIQPVARSTGCGTAATRIKEVGIRTESTSSRAQTAAIVGIQTRAMKRRELDQVDILRYRQEVRAKTNVAVSIATPRDAVIEPAAIVKASVLKKPTTTKPTPLLAKENTIEQITHQRRLTTGPARQSKDAGPRKHSTFQEADPDSPGASPCARLDRYGNGNERRISALRTPPLAVRTEGKNDVLVRPSIKENIEKQVGTFANRCSRTPPLTPPPRVRVPSRLVQQVAAPPVTPPSRVRPRMSAMVITSTEFNAVLQELRL</sequence>
<keyword evidence="3" id="KW-1185">Reference proteome</keyword>
<feature type="compositionally biased region" description="Basic and acidic residues" evidence="1">
    <location>
        <begin position="171"/>
        <end position="188"/>
    </location>
</feature>
<accession>A0ABN7JB03</accession>
<comment type="caution">
    <text evidence="2">The sequence shown here is derived from an EMBL/GenBank/DDBJ whole genome shotgun (WGS) entry which is preliminary data.</text>
</comment>
<evidence type="ECO:0000313" key="2">
    <source>
        <dbReference type="EMBL" id="CAD6961117.1"/>
    </source>
</evidence>